<gene>
    <name evidence="6" type="ORF">QBD03_08995</name>
</gene>
<evidence type="ECO:0000256" key="1">
    <source>
        <dbReference type="ARBA" id="ARBA00004141"/>
    </source>
</evidence>
<feature type="transmembrane region" description="Helical" evidence="5">
    <location>
        <begin position="287"/>
        <end position="310"/>
    </location>
</feature>
<dbReference type="AlphaFoldDB" id="A0AAF0K3V1"/>
<comment type="subcellular location">
    <subcellularLocation>
        <location evidence="1">Membrane</location>
        <topology evidence="1">Multi-pass membrane protein</topology>
    </subcellularLocation>
</comment>
<keyword evidence="4 5" id="KW-0472">Membrane</keyword>
<evidence type="ECO:0000313" key="7">
    <source>
        <dbReference type="Proteomes" id="UP001179858"/>
    </source>
</evidence>
<dbReference type="Proteomes" id="UP001179858">
    <property type="component" value="Chromosome"/>
</dbReference>
<evidence type="ECO:0000256" key="5">
    <source>
        <dbReference type="SAM" id="Phobius"/>
    </source>
</evidence>
<evidence type="ECO:0000313" key="6">
    <source>
        <dbReference type="EMBL" id="WGI18874.1"/>
    </source>
</evidence>
<name>A0AAF0K3V1_LATSK</name>
<evidence type="ECO:0000256" key="3">
    <source>
        <dbReference type="ARBA" id="ARBA00022989"/>
    </source>
</evidence>
<proteinExistence type="predicted"/>
<keyword evidence="3 5" id="KW-1133">Transmembrane helix</keyword>
<dbReference type="PANTHER" id="PTHR43424:SF1">
    <property type="entry name" value="LOCUS PUTATIVE PROTEIN 1-RELATED"/>
    <property type="match status" value="1"/>
</dbReference>
<keyword evidence="2 5" id="KW-0812">Transmembrane</keyword>
<evidence type="ECO:0000256" key="2">
    <source>
        <dbReference type="ARBA" id="ARBA00022692"/>
    </source>
</evidence>
<reference evidence="6" key="1">
    <citation type="submission" date="2023-04" db="EMBL/GenBank/DDBJ databases">
        <title>Novel strain of Lactilactobacillus sakei and use thereof.</title>
        <authorList>
            <person name="Kim S.Y."/>
        </authorList>
    </citation>
    <scope>NUCLEOTIDE SEQUENCE</scope>
    <source>
        <strain evidence="6">HUP1</strain>
    </source>
</reference>
<organism evidence="6 7">
    <name type="scientific">Latilactobacillus sakei</name>
    <name type="common">Lactobacillus sakei</name>
    <dbReference type="NCBI Taxonomy" id="1599"/>
    <lineage>
        <taxon>Bacteria</taxon>
        <taxon>Bacillati</taxon>
        <taxon>Bacillota</taxon>
        <taxon>Bacilli</taxon>
        <taxon>Lactobacillales</taxon>
        <taxon>Lactobacillaceae</taxon>
        <taxon>Latilactobacillus</taxon>
    </lineage>
</organism>
<feature type="transmembrane region" description="Helical" evidence="5">
    <location>
        <begin position="439"/>
        <end position="457"/>
    </location>
</feature>
<dbReference type="InterPro" id="IPR002797">
    <property type="entry name" value="Polysacc_synth"/>
</dbReference>
<dbReference type="RefSeq" id="WP_112205920.1">
    <property type="nucleotide sequence ID" value="NZ_CP122959.1"/>
</dbReference>
<evidence type="ECO:0000256" key="4">
    <source>
        <dbReference type="ARBA" id="ARBA00023136"/>
    </source>
</evidence>
<protein>
    <submittedName>
        <fullName evidence="6">Oligosaccharide flippase family protein</fullName>
    </submittedName>
</protein>
<sequence>MKKASTNIIYNAVYQLLIIVLPFVTTPYVARVLGKEALGINSYVNSIPVFLSFIILMGMNQVGVRVIAQSTKENLEENFKKLWGLQLLSGLIVIISYIVVVCLFMSYKFYFLIEIPFLIGYVLDISWFYIGRGQVKTVVMRNTIIKLTLVATIFIFVHSEQDLWIYLLINSITYLANFVFWLGIKTEIPQFKFGRIHFSKQYLKESITVTIPSVAAQFYTSFDQTIIGLLAGSVQLTYYAQTQTMARAVVQLLGSVTIVLMPIMAKMDSEEADENQIQNLLKVSLDYTLILGLLFTSALMVNANKFIVWFFGSRYQAMTDNFFWVSLLVVIIPYGGIYANQFALSKGMYRIVAIPYLVGAVFSLIGNFVFAGRFGANGGTTIIVLTELLVCGMRIWLVRGHLDFKFLWHEHWKYWLIFGLTLLIGLHIPINLGSLFFDLVVQTIIVGLLFVILLIGLNTRVRQDLMRLKKG</sequence>
<feature type="transmembrane region" description="Helical" evidence="5">
    <location>
        <begin position="414"/>
        <end position="433"/>
    </location>
</feature>
<feature type="transmembrane region" description="Helical" evidence="5">
    <location>
        <begin position="12"/>
        <end position="30"/>
    </location>
</feature>
<dbReference type="Pfam" id="PF01943">
    <property type="entry name" value="Polysacc_synt"/>
    <property type="match status" value="1"/>
</dbReference>
<feature type="transmembrane region" description="Helical" evidence="5">
    <location>
        <begin position="163"/>
        <end position="184"/>
    </location>
</feature>
<feature type="transmembrane region" description="Helical" evidence="5">
    <location>
        <begin position="42"/>
        <end position="62"/>
    </location>
</feature>
<feature type="transmembrane region" description="Helical" evidence="5">
    <location>
        <begin position="322"/>
        <end position="339"/>
    </location>
</feature>
<dbReference type="EMBL" id="CP122959">
    <property type="protein sequence ID" value="WGI18874.1"/>
    <property type="molecule type" value="Genomic_DNA"/>
</dbReference>
<accession>A0AAF0K3V1</accession>
<feature type="transmembrane region" description="Helical" evidence="5">
    <location>
        <begin position="351"/>
        <end position="370"/>
    </location>
</feature>
<feature type="transmembrane region" description="Helical" evidence="5">
    <location>
        <begin position="83"/>
        <end position="107"/>
    </location>
</feature>
<dbReference type="InterPro" id="IPR052556">
    <property type="entry name" value="PolySynth_Transporter"/>
</dbReference>
<feature type="transmembrane region" description="Helical" evidence="5">
    <location>
        <begin position="382"/>
        <end position="402"/>
    </location>
</feature>
<feature type="transmembrane region" description="Helical" evidence="5">
    <location>
        <begin position="113"/>
        <end position="131"/>
    </location>
</feature>
<feature type="transmembrane region" description="Helical" evidence="5">
    <location>
        <begin position="138"/>
        <end position="157"/>
    </location>
</feature>
<dbReference type="GO" id="GO:0016020">
    <property type="term" value="C:membrane"/>
    <property type="evidence" value="ECO:0007669"/>
    <property type="project" value="UniProtKB-SubCell"/>
</dbReference>
<dbReference type="PANTHER" id="PTHR43424">
    <property type="entry name" value="LOCUS PUTATIVE PROTEIN 1-RELATED"/>
    <property type="match status" value="1"/>
</dbReference>